<name>A0A9X3N2Q2_9ACTN</name>
<evidence type="ECO:0000313" key="1">
    <source>
        <dbReference type="EMBL" id="MDA0178750.1"/>
    </source>
</evidence>
<protein>
    <submittedName>
        <fullName evidence="1">Uncharacterized protein</fullName>
    </submittedName>
</protein>
<dbReference type="RefSeq" id="WP_270023005.1">
    <property type="nucleotide sequence ID" value="NZ_JAPDDP010000001.1"/>
</dbReference>
<evidence type="ECO:0000313" key="2">
    <source>
        <dbReference type="Proteomes" id="UP001147653"/>
    </source>
</evidence>
<keyword evidence="2" id="KW-1185">Reference proteome</keyword>
<dbReference type="AlphaFoldDB" id="A0A9X3N2Q2"/>
<comment type="caution">
    <text evidence="1">The sequence shown here is derived from an EMBL/GenBank/DDBJ whole genome shotgun (WGS) entry which is preliminary data.</text>
</comment>
<proteinExistence type="predicted"/>
<sequence length="102" mass="11101">MKQAVKNRLTMLSQNVVAEVTPSNPSLRRWVEVIARSQGGYAVVSFEVSSALDGVNTYLAPGDIQNESTVGAESLDDVLRVLSRMGVDSDAFTVPWETDFPL</sequence>
<dbReference type="EMBL" id="JAPDDP010000001">
    <property type="protein sequence ID" value="MDA0178750.1"/>
    <property type="molecule type" value="Genomic_DNA"/>
</dbReference>
<accession>A0A9X3N2Q2</accession>
<dbReference type="Proteomes" id="UP001147653">
    <property type="component" value="Unassembled WGS sequence"/>
</dbReference>
<gene>
    <name evidence="1" type="ORF">OJ997_00460</name>
</gene>
<organism evidence="1 2">
    <name type="scientific">Solirubrobacter phytolaccae</name>
    <dbReference type="NCBI Taxonomy" id="1404360"/>
    <lineage>
        <taxon>Bacteria</taxon>
        <taxon>Bacillati</taxon>
        <taxon>Actinomycetota</taxon>
        <taxon>Thermoleophilia</taxon>
        <taxon>Solirubrobacterales</taxon>
        <taxon>Solirubrobacteraceae</taxon>
        <taxon>Solirubrobacter</taxon>
    </lineage>
</organism>
<reference evidence="1" key="1">
    <citation type="submission" date="2022-10" db="EMBL/GenBank/DDBJ databases">
        <title>The WGS of Solirubrobacter phytolaccae KCTC 29190.</title>
        <authorList>
            <person name="Jiang Z."/>
        </authorList>
    </citation>
    <scope>NUCLEOTIDE SEQUENCE</scope>
    <source>
        <strain evidence="1">KCTC 29190</strain>
    </source>
</reference>